<proteinExistence type="predicted"/>
<dbReference type="InterPro" id="IPR029063">
    <property type="entry name" value="SAM-dependent_MTases_sf"/>
</dbReference>
<evidence type="ECO:0000313" key="2">
    <source>
        <dbReference type="Proteomes" id="UP001652504"/>
    </source>
</evidence>
<dbReference type="SUPFAM" id="SSF53335">
    <property type="entry name" value="S-adenosyl-L-methionine-dependent methyltransferases"/>
    <property type="match status" value="1"/>
</dbReference>
<protein>
    <submittedName>
        <fullName evidence="1">Class I SAM-dependent methyltransferase</fullName>
    </submittedName>
</protein>
<accession>A0ABT3A9S4</accession>
<sequence>MVKSHAALSSLGKAHINYHAYDDVENMKRFDSESFQQYCQSKLDSCDKHVKFIKEHCVNNNASWGGNIVEIGSGNSKLLINLEQSGVLNSAIGYELSESRNRFAEAFCTHEGVSCIENVCGDFLDGEVTGNADLVIAVDIVAQLVSPTNPEAENKMLDWIYNQCKKNGFALFELWDFEKIKAQLALSEGKLNVWEAFSKEDPFEFCLATLSETGERDILWQKKFLKRDSTERSFFEHVLRPYDRDDFCQLLKRVGFAQTIVYEHWNDDQNGEAGEYIVLARK</sequence>
<comment type="caution">
    <text evidence="1">The sequence shown here is derived from an EMBL/GenBank/DDBJ whole genome shotgun (WGS) entry which is preliminary data.</text>
</comment>
<keyword evidence="1" id="KW-0489">Methyltransferase</keyword>
<dbReference type="Proteomes" id="UP001652504">
    <property type="component" value="Unassembled WGS sequence"/>
</dbReference>
<keyword evidence="2" id="KW-1185">Reference proteome</keyword>
<dbReference type="Gene3D" id="3.40.50.150">
    <property type="entry name" value="Vaccinia Virus protein VP39"/>
    <property type="match status" value="1"/>
</dbReference>
<dbReference type="GO" id="GO:0032259">
    <property type="term" value="P:methylation"/>
    <property type="evidence" value="ECO:0007669"/>
    <property type="project" value="UniProtKB-KW"/>
</dbReference>
<dbReference type="EMBL" id="JAOWKX010000006">
    <property type="protein sequence ID" value="MCV2885435.1"/>
    <property type="molecule type" value="Genomic_DNA"/>
</dbReference>
<organism evidence="1 2">
    <name type="scientific">Fluctibacter corallii</name>
    <dbReference type="NCBI Taxonomy" id="2984329"/>
    <lineage>
        <taxon>Bacteria</taxon>
        <taxon>Pseudomonadati</taxon>
        <taxon>Pseudomonadota</taxon>
        <taxon>Gammaproteobacteria</taxon>
        <taxon>Alteromonadales</taxon>
        <taxon>Alteromonadaceae</taxon>
        <taxon>Fluctibacter</taxon>
    </lineage>
</organism>
<dbReference type="RefSeq" id="WP_263712727.1">
    <property type="nucleotide sequence ID" value="NZ_JAOWKX010000006.1"/>
</dbReference>
<keyword evidence="1" id="KW-0808">Transferase</keyword>
<dbReference type="GO" id="GO:0008168">
    <property type="term" value="F:methyltransferase activity"/>
    <property type="evidence" value="ECO:0007669"/>
    <property type="project" value="UniProtKB-KW"/>
</dbReference>
<name>A0ABT3A9S4_9ALTE</name>
<evidence type="ECO:0000313" key="1">
    <source>
        <dbReference type="EMBL" id="MCV2885435.1"/>
    </source>
</evidence>
<reference evidence="1 2" key="1">
    <citation type="submission" date="2022-10" db="EMBL/GenBank/DDBJ databases">
        <title>Aestuariibacter sp. AA17 isolated from Montipora capitata coral fragment.</title>
        <authorList>
            <person name="Emsley S.A."/>
            <person name="Pfannmuller K.M."/>
            <person name="Loughran R.M."/>
            <person name="Shlafstein M."/>
            <person name="Papke E."/>
            <person name="Saw J.H."/>
            <person name="Ushijima B."/>
            <person name="Videau P."/>
        </authorList>
    </citation>
    <scope>NUCLEOTIDE SEQUENCE [LARGE SCALE GENOMIC DNA]</scope>
    <source>
        <strain evidence="1 2">AA17</strain>
    </source>
</reference>
<gene>
    <name evidence="1" type="ORF">OE749_12090</name>
</gene>